<comment type="similarity">
    <text evidence="1">Belongs to the transglutaminase superfamily. Transglutaminase family.</text>
</comment>
<dbReference type="FunFam" id="2.60.40.10:FF:000090">
    <property type="entry name" value="Protein-glutamine gamma-glutamyltransferase 2"/>
    <property type="match status" value="1"/>
</dbReference>
<dbReference type="InterPro" id="IPR036985">
    <property type="entry name" value="Transglutaminase-like_sf"/>
</dbReference>
<feature type="domain" description="Transglutaminase-like" evidence="2">
    <location>
        <begin position="90"/>
        <end position="184"/>
    </location>
</feature>
<dbReference type="InterPro" id="IPR050779">
    <property type="entry name" value="Transglutaminase"/>
</dbReference>
<dbReference type="Gene3D" id="2.60.40.10">
    <property type="entry name" value="Immunoglobulins"/>
    <property type="match status" value="2"/>
</dbReference>
<dbReference type="GO" id="GO:0005739">
    <property type="term" value="C:mitochondrion"/>
    <property type="evidence" value="ECO:0007669"/>
    <property type="project" value="TreeGrafter"/>
</dbReference>
<dbReference type="Proteomes" id="UP000694388">
    <property type="component" value="Unplaced"/>
</dbReference>
<dbReference type="Gene3D" id="3.90.260.10">
    <property type="entry name" value="Transglutaminase-like"/>
    <property type="match status" value="1"/>
</dbReference>
<protein>
    <submittedName>
        <fullName evidence="3">Transglutaminase 2, like</fullName>
    </submittedName>
</protein>
<dbReference type="FunFam" id="3.90.260.10:FF:000002">
    <property type="entry name" value="Erythrocyte membrane protein band 4.2"/>
    <property type="match status" value="1"/>
</dbReference>
<dbReference type="InterPro" id="IPR008958">
    <property type="entry name" value="Transglutaminase_C"/>
</dbReference>
<dbReference type="AlphaFoldDB" id="A0A8C4QGB6"/>
<name>A0A8C4QGB6_EPTBU</name>
<dbReference type="GO" id="GO:0003810">
    <property type="term" value="F:protein-glutamine gamma-glutamyltransferase activity"/>
    <property type="evidence" value="ECO:0007669"/>
    <property type="project" value="InterPro"/>
</dbReference>
<keyword evidence="4" id="KW-1185">Reference proteome</keyword>
<sequence>MFLCMFADGVLEASLDVLDNSHEALTNPVEDAIKRDDPVYICRIVSAMINSNDDCGVVLGRWNGDYSGGVRPLDWTGSEEILRTWRLTGYEPVPYGQCWVYAAVACTVLRCLGIPARCVTNYLSAHDGDKNLTYDRYYREGELELLKDQQRDSIWSFHVWVEAWMAREDLPQDYNGWQVVDPTPQERSEGVYLCGPAPVLAVKRGEISLPYETAFVFAEVNADVVNWVRMADGSLHRANCFTNYIGKSISSKSVTSDEREDITHLYKFPEGSHEEREAYARAGMALRREESHQKMPELAVRLRISRSAFVGSSLDVHTVVRNKGHQRMVLELTSVARAVTYTGQCGVECCKHSCEMVVEPGEVSRETMRMKYEDYAGHLTDLNLIRVTSLLKEKEFGELFLEERHITMEIPKLEVMIIGEPIVGREIKAEMSFTNPLPVTVTRGKFHLEGEGLSEMQIHPSSPTDIESGEAATATATFTPSLSGIRFLFVKFECNRIKDVQKKSRVIVQSN</sequence>
<evidence type="ECO:0000313" key="3">
    <source>
        <dbReference type="Ensembl" id="ENSEBUP00000015050.1"/>
    </source>
</evidence>
<proteinExistence type="inferred from homology"/>
<dbReference type="Pfam" id="PF00927">
    <property type="entry name" value="Transglut_C"/>
    <property type="match status" value="2"/>
</dbReference>
<dbReference type="PANTHER" id="PTHR11590:SF73">
    <property type="entry name" value="NOVEL TRANSGLUTAMINASE FAMILY PROTEIN-RELATED"/>
    <property type="match status" value="1"/>
</dbReference>
<evidence type="ECO:0000259" key="2">
    <source>
        <dbReference type="SMART" id="SM00460"/>
    </source>
</evidence>
<dbReference type="GeneTree" id="ENSGT01050000244866"/>
<reference evidence="3" key="1">
    <citation type="submission" date="2025-08" db="UniProtKB">
        <authorList>
            <consortium name="Ensembl"/>
        </authorList>
    </citation>
    <scope>IDENTIFICATION</scope>
</reference>
<reference evidence="3" key="2">
    <citation type="submission" date="2025-09" db="UniProtKB">
        <authorList>
            <consortium name="Ensembl"/>
        </authorList>
    </citation>
    <scope>IDENTIFICATION</scope>
</reference>
<evidence type="ECO:0000256" key="1">
    <source>
        <dbReference type="ARBA" id="ARBA00005968"/>
    </source>
</evidence>
<evidence type="ECO:0000313" key="4">
    <source>
        <dbReference type="Proteomes" id="UP000694388"/>
    </source>
</evidence>
<dbReference type="InterPro" id="IPR036238">
    <property type="entry name" value="Transglutaminase_C_sf"/>
</dbReference>
<dbReference type="Ensembl" id="ENSEBUT00000015626.1">
    <property type="protein sequence ID" value="ENSEBUP00000015050.1"/>
    <property type="gene ID" value="ENSEBUG00000009431.1"/>
</dbReference>
<dbReference type="InterPro" id="IPR038765">
    <property type="entry name" value="Papain-like_cys_pep_sf"/>
</dbReference>
<dbReference type="SUPFAM" id="SSF54001">
    <property type="entry name" value="Cysteine proteinases"/>
    <property type="match status" value="1"/>
</dbReference>
<organism evidence="3 4">
    <name type="scientific">Eptatretus burgeri</name>
    <name type="common">Inshore hagfish</name>
    <dbReference type="NCBI Taxonomy" id="7764"/>
    <lineage>
        <taxon>Eukaryota</taxon>
        <taxon>Metazoa</taxon>
        <taxon>Chordata</taxon>
        <taxon>Craniata</taxon>
        <taxon>Vertebrata</taxon>
        <taxon>Cyclostomata</taxon>
        <taxon>Myxini</taxon>
        <taxon>Myxiniformes</taxon>
        <taxon>Myxinidae</taxon>
        <taxon>Eptatretinae</taxon>
        <taxon>Eptatretus</taxon>
    </lineage>
</organism>
<dbReference type="InterPro" id="IPR002931">
    <property type="entry name" value="Transglutaminase-like"/>
</dbReference>
<dbReference type="SUPFAM" id="SSF49309">
    <property type="entry name" value="Transglutaminase, two C-terminal domains"/>
    <property type="match status" value="2"/>
</dbReference>
<dbReference type="PANTHER" id="PTHR11590">
    <property type="entry name" value="PROTEIN-GLUTAMINE GAMMA-GLUTAMYLTRANSFERASE"/>
    <property type="match status" value="1"/>
</dbReference>
<dbReference type="Pfam" id="PF01841">
    <property type="entry name" value="Transglut_core"/>
    <property type="match status" value="1"/>
</dbReference>
<dbReference type="InterPro" id="IPR013808">
    <property type="entry name" value="Transglutaminase_AS"/>
</dbReference>
<dbReference type="SMART" id="SM00460">
    <property type="entry name" value="TGc"/>
    <property type="match status" value="1"/>
</dbReference>
<dbReference type="InterPro" id="IPR013783">
    <property type="entry name" value="Ig-like_fold"/>
</dbReference>
<accession>A0A8C4QGB6</accession>
<dbReference type="PROSITE" id="PS00547">
    <property type="entry name" value="TRANSGLUTAMINASES"/>
    <property type="match status" value="1"/>
</dbReference>